<protein>
    <recommendedName>
        <fullName evidence="1">Heterokaryon incompatibility domain-containing protein</fullName>
    </recommendedName>
</protein>
<organism evidence="2 3">
    <name type="scientific">Mycena pura</name>
    <dbReference type="NCBI Taxonomy" id="153505"/>
    <lineage>
        <taxon>Eukaryota</taxon>
        <taxon>Fungi</taxon>
        <taxon>Dikarya</taxon>
        <taxon>Basidiomycota</taxon>
        <taxon>Agaricomycotina</taxon>
        <taxon>Agaricomycetes</taxon>
        <taxon>Agaricomycetidae</taxon>
        <taxon>Agaricales</taxon>
        <taxon>Marasmiineae</taxon>
        <taxon>Mycenaceae</taxon>
        <taxon>Mycena</taxon>
    </lineage>
</organism>
<dbReference type="PANTHER" id="PTHR33112">
    <property type="entry name" value="DOMAIN PROTEIN, PUTATIVE-RELATED"/>
    <property type="match status" value="1"/>
</dbReference>
<name>A0AAD6UVC3_9AGAR</name>
<evidence type="ECO:0000313" key="3">
    <source>
        <dbReference type="Proteomes" id="UP001219525"/>
    </source>
</evidence>
<gene>
    <name evidence="2" type="ORF">GGX14DRAFT_376685</name>
</gene>
<keyword evidence="3" id="KW-1185">Reference proteome</keyword>
<sequence length="152" mass="16975">MIDITTTATIGHFRVIDCVRYTRDQVLCIEEYEHVSGLGLQYSAISYVWKGNLAKESVLPDNLGEFSVKGAEDGDPISLDVLHRACAASIIEGADRLWLDRLCIIQASRDDKALQIARMYDIYKLCEACIILPGGINHLVSDEEDTTWITRA</sequence>
<evidence type="ECO:0000259" key="1">
    <source>
        <dbReference type="Pfam" id="PF06985"/>
    </source>
</evidence>
<proteinExistence type="predicted"/>
<dbReference type="PANTHER" id="PTHR33112:SF16">
    <property type="entry name" value="HETEROKARYON INCOMPATIBILITY DOMAIN-CONTAINING PROTEIN"/>
    <property type="match status" value="1"/>
</dbReference>
<evidence type="ECO:0000313" key="2">
    <source>
        <dbReference type="EMBL" id="KAJ7195817.1"/>
    </source>
</evidence>
<comment type="caution">
    <text evidence="2">The sequence shown here is derived from an EMBL/GenBank/DDBJ whole genome shotgun (WGS) entry which is preliminary data.</text>
</comment>
<dbReference type="Proteomes" id="UP001219525">
    <property type="component" value="Unassembled WGS sequence"/>
</dbReference>
<feature type="domain" description="Heterokaryon incompatibility" evidence="1">
    <location>
        <begin position="42"/>
        <end position="135"/>
    </location>
</feature>
<accession>A0AAD6UVC3</accession>
<dbReference type="EMBL" id="JARJCW010000088">
    <property type="protein sequence ID" value="KAJ7195817.1"/>
    <property type="molecule type" value="Genomic_DNA"/>
</dbReference>
<dbReference type="InterPro" id="IPR010730">
    <property type="entry name" value="HET"/>
</dbReference>
<dbReference type="AlphaFoldDB" id="A0AAD6UVC3"/>
<dbReference type="Pfam" id="PF06985">
    <property type="entry name" value="HET"/>
    <property type="match status" value="1"/>
</dbReference>
<reference evidence="2" key="1">
    <citation type="submission" date="2023-03" db="EMBL/GenBank/DDBJ databases">
        <title>Massive genome expansion in bonnet fungi (Mycena s.s.) driven by repeated elements and novel gene families across ecological guilds.</title>
        <authorList>
            <consortium name="Lawrence Berkeley National Laboratory"/>
            <person name="Harder C.B."/>
            <person name="Miyauchi S."/>
            <person name="Viragh M."/>
            <person name="Kuo A."/>
            <person name="Thoen E."/>
            <person name="Andreopoulos B."/>
            <person name="Lu D."/>
            <person name="Skrede I."/>
            <person name="Drula E."/>
            <person name="Henrissat B."/>
            <person name="Morin E."/>
            <person name="Kohler A."/>
            <person name="Barry K."/>
            <person name="LaButti K."/>
            <person name="Morin E."/>
            <person name="Salamov A."/>
            <person name="Lipzen A."/>
            <person name="Mereny Z."/>
            <person name="Hegedus B."/>
            <person name="Baldrian P."/>
            <person name="Stursova M."/>
            <person name="Weitz H."/>
            <person name="Taylor A."/>
            <person name="Grigoriev I.V."/>
            <person name="Nagy L.G."/>
            <person name="Martin F."/>
            <person name="Kauserud H."/>
        </authorList>
    </citation>
    <scope>NUCLEOTIDE SEQUENCE</scope>
    <source>
        <strain evidence="2">9144</strain>
    </source>
</reference>